<evidence type="ECO:0000313" key="12">
    <source>
        <dbReference type="Proteomes" id="UP001232445"/>
    </source>
</evidence>
<comment type="catalytic activity">
    <reaction evidence="7 8">
        <text>a 6-O-methyl-2'-deoxyguanosine in DNA + L-cysteinyl-[protein] = S-methyl-L-cysteinyl-[protein] + a 2'-deoxyguanosine in DNA</text>
        <dbReference type="Rhea" id="RHEA:24000"/>
        <dbReference type="Rhea" id="RHEA-COMP:10131"/>
        <dbReference type="Rhea" id="RHEA-COMP:10132"/>
        <dbReference type="Rhea" id="RHEA-COMP:11367"/>
        <dbReference type="Rhea" id="RHEA-COMP:11368"/>
        <dbReference type="ChEBI" id="CHEBI:29950"/>
        <dbReference type="ChEBI" id="CHEBI:82612"/>
        <dbReference type="ChEBI" id="CHEBI:85445"/>
        <dbReference type="ChEBI" id="CHEBI:85448"/>
        <dbReference type="EC" id="2.1.1.63"/>
    </reaction>
</comment>
<dbReference type="GO" id="GO:0032259">
    <property type="term" value="P:methylation"/>
    <property type="evidence" value="ECO:0007669"/>
    <property type="project" value="UniProtKB-KW"/>
</dbReference>
<evidence type="ECO:0000256" key="4">
    <source>
        <dbReference type="ARBA" id="ARBA00022679"/>
    </source>
</evidence>
<comment type="catalytic activity">
    <reaction evidence="1 8">
        <text>a 4-O-methyl-thymidine in DNA + L-cysteinyl-[protein] = a thymidine in DNA + S-methyl-L-cysteinyl-[protein]</text>
        <dbReference type="Rhea" id="RHEA:53428"/>
        <dbReference type="Rhea" id="RHEA-COMP:10131"/>
        <dbReference type="Rhea" id="RHEA-COMP:10132"/>
        <dbReference type="Rhea" id="RHEA-COMP:13555"/>
        <dbReference type="Rhea" id="RHEA-COMP:13556"/>
        <dbReference type="ChEBI" id="CHEBI:29950"/>
        <dbReference type="ChEBI" id="CHEBI:82612"/>
        <dbReference type="ChEBI" id="CHEBI:137386"/>
        <dbReference type="ChEBI" id="CHEBI:137387"/>
        <dbReference type="EC" id="2.1.1.63"/>
    </reaction>
</comment>
<dbReference type="InterPro" id="IPR036388">
    <property type="entry name" value="WH-like_DNA-bd_sf"/>
</dbReference>
<comment type="subcellular location">
    <subcellularLocation>
        <location evidence="8">Cytoplasm</location>
    </subcellularLocation>
</comment>
<dbReference type="EMBL" id="JAUSUQ010000017">
    <property type="protein sequence ID" value="MDQ0340710.1"/>
    <property type="molecule type" value="Genomic_DNA"/>
</dbReference>
<evidence type="ECO:0000259" key="9">
    <source>
        <dbReference type="Pfam" id="PF01035"/>
    </source>
</evidence>
<dbReference type="EC" id="2.1.1.63" evidence="8"/>
<evidence type="ECO:0000256" key="3">
    <source>
        <dbReference type="ARBA" id="ARBA00022603"/>
    </source>
</evidence>
<protein>
    <recommendedName>
        <fullName evidence="8">Methylated-DNA--protein-cysteine methyltransferase</fullName>
        <ecNumber evidence="8">2.1.1.63</ecNumber>
    </recommendedName>
    <alternativeName>
        <fullName evidence="8">6-O-methylguanine-DNA methyltransferase</fullName>
        <shortName evidence="8">MGMT</shortName>
    </alternativeName>
    <alternativeName>
        <fullName evidence="8">O-6-methylguanine-DNA-alkyltransferase</fullName>
    </alternativeName>
</protein>
<dbReference type="SUPFAM" id="SSF46767">
    <property type="entry name" value="Methylated DNA-protein cysteine methyltransferase, C-terminal domain"/>
    <property type="match status" value="1"/>
</dbReference>
<gene>
    <name evidence="11" type="ORF">J2S00_003536</name>
</gene>
<dbReference type="InterPro" id="IPR036217">
    <property type="entry name" value="MethylDNA_cys_MeTrfase_DNAb"/>
</dbReference>
<evidence type="ECO:0000256" key="5">
    <source>
        <dbReference type="ARBA" id="ARBA00022763"/>
    </source>
</evidence>
<dbReference type="PROSITE" id="PS00374">
    <property type="entry name" value="MGMT"/>
    <property type="match status" value="1"/>
</dbReference>
<dbReference type="InterPro" id="IPR014048">
    <property type="entry name" value="MethylDNA_cys_MeTrfase_DNA-bd"/>
</dbReference>
<comment type="similarity">
    <text evidence="8">Belongs to the MGMT family.</text>
</comment>
<feature type="domain" description="Methylguanine DNA methyltransferase ribonuclease-like" evidence="10">
    <location>
        <begin position="7"/>
        <end position="85"/>
    </location>
</feature>
<organism evidence="11 12">
    <name type="scientific">Caldalkalibacillus uzonensis</name>
    <dbReference type="NCBI Taxonomy" id="353224"/>
    <lineage>
        <taxon>Bacteria</taxon>
        <taxon>Bacillati</taxon>
        <taxon>Bacillota</taxon>
        <taxon>Bacilli</taxon>
        <taxon>Bacillales</taxon>
        <taxon>Bacillaceae</taxon>
        <taxon>Caldalkalibacillus</taxon>
    </lineage>
</organism>
<comment type="caution">
    <text evidence="11">The sequence shown here is derived from an EMBL/GenBank/DDBJ whole genome shotgun (WGS) entry which is preliminary data.</text>
</comment>
<dbReference type="Proteomes" id="UP001232445">
    <property type="component" value="Unassembled WGS sequence"/>
</dbReference>
<dbReference type="Gene3D" id="1.10.10.10">
    <property type="entry name" value="Winged helix-like DNA-binding domain superfamily/Winged helix DNA-binding domain"/>
    <property type="match status" value="1"/>
</dbReference>
<reference evidence="11 12" key="1">
    <citation type="submission" date="2023-07" db="EMBL/GenBank/DDBJ databases">
        <title>Genomic Encyclopedia of Type Strains, Phase IV (KMG-IV): sequencing the most valuable type-strain genomes for metagenomic binning, comparative biology and taxonomic classification.</title>
        <authorList>
            <person name="Goeker M."/>
        </authorList>
    </citation>
    <scope>NUCLEOTIDE SEQUENCE [LARGE SCALE GENOMIC DNA]</scope>
    <source>
        <strain evidence="11 12">DSM 17740</strain>
    </source>
</reference>
<dbReference type="Gene3D" id="3.30.160.70">
    <property type="entry name" value="Methylated DNA-protein cysteine methyltransferase domain"/>
    <property type="match status" value="1"/>
</dbReference>
<sequence>MSRTFNIFYAEIQTPIGPLTLARTKQGLCAIEFGQGENVLTALANWSRKNFLTDRLLHDQDALAHEMNQLEAYFQGERTQFDCELHLVGTPFQKLVWQALLNIPYGEVRSYKEIAKEVGAPKAVRAIGGANNKNPVPIIVPCHRVVGSNGALVGYGGGLEIKRQLLLLEGAPIEQKDS</sequence>
<comment type="miscellaneous">
    <text evidence="8">This enzyme catalyzes only one turnover and therefore is not strictly catalytic. According to one definition, an enzyme is a biocatalyst that acts repeatedly and over many reaction cycles.</text>
</comment>
<keyword evidence="2 8" id="KW-0963">Cytoplasm</keyword>
<keyword evidence="6 8" id="KW-0234">DNA repair</keyword>
<dbReference type="RefSeq" id="WP_307342814.1">
    <property type="nucleotide sequence ID" value="NZ_JAUSUQ010000017.1"/>
</dbReference>
<proteinExistence type="inferred from homology"/>
<dbReference type="Pfam" id="PF01035">
    <property type="entry name" value="DNA_binding_1"/>
    <property type="match status" value="1"/>
</dbReference>
<dbReference type="PANTHER" id="PTHR10815:SF5">
    <property type="entry name" value="METHYLATED-DNA--PROTEIN-CYSTEINE METHYLTRANSFERASE"/>
    <property type="match status" value="1"/>
</dbReference>
<dbReference type="PANTHER" id="PTHR10815">
    <property type="entry name" value="METHYLATED-DNA--PROTEIN-CYSTEINE METHYLTRANSFERASE"/>
    <property type="match status" value="1"/>
</dbReference>
<dbReference type="InterPro" id="IPR001497">
    <property type="entry name" value="MethylDNA_cys_MeTrfase_AS"/>
</dbReference>
<comment type="function">
    <text evidence="8">Involved in the cellular defense against the biological effects of O6-methylguanine (O6-MeG) and O4-methylthymine (O4-MeT) in DNA. Repairs the methylated nucleobase in DNA by stoichiometrically transferring the methyl group to a cysteine residue in the enzyme. This is a suicide reaction: the enzyme is irreversibly inactivated.</text>
</comment>
<dbReference type="SUPFAM" id="SSF53155">
    <property type="entry name" value="Methylated DNA-protein cysteine methyltransferase domain"/>
    <property type="match status" value="1"/>
</dbReference>
<keyword evidence="12" id="KW-1185">Reference proteome</keyword>
<keyword evidence="3 8" id="KW-0489">Methyltransferase</keyword>
<feature type="active site" description="Nucleophile; methyl group acceptor" evidence="8">
    <location>
        <position position="142"/>
    </location>
</feature>
<dbReference type="InterPro" id="IPR036631">
    <property type="entry name" value="MGMT_N_sf"/>
</dbReference>
<feature type="domain" description="Methylated-DNA-[protein]-cysteine S-methyltransferase DNA binding" evidence="9">
    <location>
        <begin position="91"/>
        <end position="170"/>
    </location>
</feature>
<dbReference type="InterPro" id="IPR023546">
    <property type="entry name" value="MGMT"/>
</dbReference>
<accession>A0ABU0CXL1</accession>
<keyword evidence="4 8" id="KW-0808">Transferase</keyword>
<dbReference type="HAMAP" id="MF_00772">
    <property type="entry name" value="OGT"/>
    <property type="match status" value="1"/>
</dbReference>
<dbReference type="CDD" id="cd06445">
    <property type="entry name" value="ATase"/>
    <property type="match status" value="1"/>
</dbReference>
<evidence type="ECO:0000256" key="6">
    <source>
        <dbReference type="ARBA" id="ARBA00023204"/>
    </source>
</evidence>
<evidence type="ECO:0000259" key="10">
    <source>
        <dbReference type="Pfam" id="PF02870"/>
    </source>
</evidence>
<dbReference type="GO" id="GO:0008168">
    <property type="term" value="F:methyltransferase activity"/>
    <property type="evidence" value="ECO:0007669"/>
    <property type="project" value="UniProtKB-KW"/>
</dbReference>
<evidence type="ECO:0000256" key="8">
    <source>
        <dbReference type="HAMAP-Rule" id="MF_00772"/>
    </source>
</evidence>
<name>A0ABU0CXL1_9BACI</name>
<dbReference type="InterPro" id="IPR008332">
    <property type="entry name" value="MethylG_MeTrfase_N"/>
</dbReference>
<dbReference type="NCBIfam" id="TIGR00589">
    <property type="entry name" value="ogt"/>
    <property type="match status" value="1"/>
</dbReference>
<evidence type="ECO:0000256" key="1">
    <source>
        <dbReference type="ARBA" id="ARBA00001286"/>
    </source>
</evidence>
<dbReference type="Pfam" id="PF02870">
    <property type="entry name" value="Methyltransf_1N"/>
    <property type="match status" value="1"/>
</dbReference>
<evidence type="ECO:0000313" key="11">
    <source>
        <dbReference type="EMBL" id="MDQ0340710.1"/>
    </source>
</evidence>
<evidence type="ECO:0000256" key="2">
    <source>
        <dbReference type="ARBA" id="ARBA00022490"/>
    </source>
</evidence>
<evidence type="ECO:0000256" key="7">
    <source>
        <dbReference type="ARBA" id="ARBA00049348"/>
    </source>
</evidence>
<keyword evidence="5 8" id="KW-0227">DNA damage</keyword>